<evidence type="ECO:0000256" key="2">
    <source>
        <dbReference type="ARBA" id="ARBA00023125"/>
    </source>
</evidence>
<dbReference type="Proteomes" id="UP000051063">
    <property type="component" value="Unassembled WGS sequence"/>
</dbReference>
<dbReference type="PROSITE" id="PS50987">
    <property type="entry name" value="HTH_ARSR_2"/>
    <property type="match status" value="1"/>
</dbReference>
<keyword evidence="3" id="KW-0804">Transcription</keyword>
<dbReference type="Pfam" id="PF01022">
    <property type="entry name" value="HTH_5"/>
    <property type="match status" value="1"/>
</dbReference>
<organism evidence="5 6">
    <name type="scientific">Brevibacillus choshinensis</name>
    <dbReference type="NCBI Taxonomy" id="54911"/>
    <lineage>
        <taxon>Bacteria</taxon>
        <taxon>Bacillati</taxon>
        <taxon>Bacillota</taxon>
        <taxon>Bacilli</taxon>
        <taxon>Bacillales</taxon>
        <taxon>Paenibacillaceae</taxon>
        <taxon>Brevibacillus</taxon>
    </lineage>
</organism>
<dbReference type="InterPro" id="IPR036388">
    <property type="entry name" value="WH-like_DNA-bd_sf"/>
</dbReference>
<name>A0ABR5MZD4_BRECH</name>
<dbReference type="PANTHER" id="PTHR33154">
    <property type="entry name" value="TRANSCRIPTIONAL REGULATOR, ARSR FAMILY"/>
    <property type="match status" value="1"/>
</dbReference>
<dbReference type="PANTHER" id="PTHR33154:SF18">
    <property type="entry name" value="ARSENICAL RESISTANCE OPERON REPRESSOR"/>
    <property type="match status" value="1"/>
</dbReference>
<dbReference type="Gene3D" id="1.10.10.10">
    <property type="entry name" value="Winged helix-like DNA-binding domain superfamily/Winged helix DNA-binding domain"/>
    <property type="match status" value="1"/>
</dbReference>
<dbReference type="InterPro" id="IPR036390">
    <property type="entry name" value="WH_DNA-bd_sf"/>
</dbReference>
<dbReference type="InterPro" id="IPR011991">
    <property type="entry name" value="ArsR-like_HTH"/>
</dbReference>
<dbReference type="PRINTS" id="PR00778">
    <property type="entry name" value="HTHARSR"/>
</dbReference>
<evidence type="ECO:0000313" key="6">
    <source>
        <dbReference type="Proteomes" id="UP000051063"/>
    </source>
</evidence>
<reference evidence="5 6" key="1">
    <citation type="submission" date="2015-09" db="EMBL/GenBank/DDBJ databases">
        <title>Genome sequencing project for genomic taxonomy and phylogenomics of Bacillus-like bacteria.</title>
        <authorList>
            <person name="Liu B."/>
            <person name="Wang J."/>
            <person name="Zhu Y."/>
            <person name="Liu G."/>
            <person name="Chen Q."/>
            <person name="Chen Z."/>
            <person name="Lan J."/>
            <person name="Che J."/>
            <person name="Ge C."/>
            <person name="Shi H."/>
            <person name="Pan Z."/>
            <person name="Liu X."/>
        </authorList>
    </citation>
    <scope>NUCLEOTIDE SEQUENCE [LARGE SCALE GENOMIC DNA]</scope>
    <source>
        <strain evidence="5 6">DSM 8552</strain>
    </source>
</reference>
<dbReference type="EMBL" id="LJJB01000015">
    <property type="protein sequence ID" value="KQL43473.1"/>
    <property type="molecule type" value="Genomic_DNA"/>
</dbReference>
<dbReference type="InterPro" id="IPR001845">
    <property type="entry name" value="HTH_ArsR_DNA-bd_dom"/>
</dbReference>
<comment type="caution">
    <text evidence="5">The sequence shown here is derived from an EMBL/GenBank/DDBJ whole genome shotgun (WGS) entry which is preliminary data.</text>
</comment>
<evidence type="ECO:0000256" key="3">
    <source>
        <dbReference type="ARBA" id="ARBA00023163"/>
    </source>
</evidence>
<dbReference type="SMART" id="SM00418">
    <property type="entry name" value="HTH_ARSR"/>
    <property type="match status" value="1"/>
</dbReference>
<accession>A0ABR5MZD4</accession>
<keyword evidence="6" id="KW-1185">Reference proteome</keyword>
<dbReference type="RefSeq" id="WP_055748012.1">
    <property type="nucleotide sequence ID" value="NZ_LJJB01000015.1"/>
</dbReference>
<dbReference type="CDD" id="cd00090">
    <property type="entry name" value="HTH_ARSR"/>
    <property type="match status" value="1"/>
</dbReference>
<keyword evidence="2" id="KW-0238">DNA-binding</keyword>
<protein>
    <submittedName>
        <fullName evidence="5">Transcriptional regulator</fullName>
    </submittedName>
</protein>
<proteinExistence type="predicted"/>
<gene>
    <name evidence="5" type="ORF">AN963_28915</name>
</gene>
<dbReference type="SUPFAM" id="SSF46785">
    <property type="entry name" value="Winged helix' DNA-binding domain"/>
    <property type="match status" value="1"/>
</dbReference>
<evidence type="ECO:0000259" key="4">
    <source>
        <dbReference type="PROSITE" id="PS50987"/>
    </source>
</evidence>
<feature type="domain" description="HTH arsR-type" evidence="4">
    <location>
        <begin position="258"/>
        <end position="352"/>
    </location>
</feature>
<evidence type="ECO:0000256" key="1">
    <source>
        <dbReference type="ARBA" id="ARBA00023015"/>
    </source>
</evidence>
<dbReference type="InterPro" id="IPR051081">
    <property type="entry name" value="HTH_MetalResp_TranReg"/>
</dbReference>
<sequence length="352" mass="40813">MSLLNIGCQRMTYRVELAYSPLFEAALGIAAATYDQIHPTLELPPSYWKQLQSELPLEVEKELVYAKQHNTWKTLLHLLHQRSFPDLESFLRYLKKLSPFDLRYYSLPYLGEECQDARRQAAEGSKEAMIHLQTSCRDHLFFPAYIAHIYTTEPDDLRRHLLCLMEGWFLTHIKPHEETIVRTLKRDCSQKQVMQAKLSAEALVEWATNGSYPPEPTVTRVLLIPHAIYRPWTIQADAEGTKIFYYPVDDEHLHRDADPYRPPLPLVQALKALGDEQRLRLVKMLSEQDLSLQEMTETLGGAKSTVHHHLSMLRSAHLVETVNGKYRLKRTVLDKLPLHWEQFLGGSLDARH</sequence>
<keyword evidence="1" id="KW-0805">Transcription regulation</keyword>
<evidence type="ECO:0000313" key="5">
    <source>
        <dbReference type="EMBL" id="KQL43473.1"/>
    </source>
</evidence>